<dbReference type="OrthoDB" id="3905579at2"/>
<reference evidence="2 3" key="1">
    <citation type="submission" date="2016-10" db="EMBL/GenBank/DDBJ databases">
        <authorList>
            <person name="de Groot N.N."/>
        </authorList>
    </citation>
    <scope>NUCLEOTIDE SEQUENCE [LARGE SCALE GENOMIC DNA]</scope>
    <source>
        <strain evidence="2 3">CGMCC 4.2023</strain>
    </source>
</reference>
<dbReference type="InterPro" id="IPR042070">
    <property type="entry name" value="PucR_C-HTH_sf"/>
</dbReference>
<proteinExistence type="predicted"/>
<evidence type="ECO:0000259" key="1">
    <source>
        <dbReference type="Pfam" id="PF13556"/>
    </source>
</evidence>
<evidence type="ECO:0000313" key="2">
    <source>
        <dbReference type="EMBL" id="SEG40953.1"/>
    </source>
</evidence>
<name>A0A1H5ZWR6_9ACTN</name>
<dbReference type="AlphaFoldDB" id="A0A1H5ZWR6"/>
<dbReference type="InterPro" id="IPR051448">
    <property type="entry name" value="CdaR-like_regulators"/>
</dbReference>
<organism evidence="2 3">
    <name type="scientific">Actinacidiphila yanglinensis</name>
    <dbReference type="NCBI Taxonomy" id="310779"/>
    <lineage>
        <taxon>Bacteria</taxon>
        <taxon>Bacillati</taxon>
        <taxon>Actinomycetota</taxon>
        <taxon>Actinomycetes</taxon>
        <taxon>Kitasatosporales</taxon>
        <taxon>Streptomycetaceae</taxon>
        <taxon>Actinacidiphila</taxon>
    </lineage>
</organism>
<dbReference type="Gene3D" id="1.10.10.2840">
    <property type="entry name" value="PucR C-terminal helix-turn-helix domain"/>
    <property type="match status" value="2"/>
</dbReference>
<accession>A0A1H5ZWR6</accession>
<dbReference type="RefSeq" id="WP_103885872.1">
    <property type="nucleotide sequence ID" value="NZ_FNVU01000005.1"/>
</dbReference>
<dbReference type="Pfam" id="PF13556">
    <property type="entry name" value="HTH_30"/>
    <property type="match status" value="1"/>
</dbReference>
<dbReference type="PANTHER" id="PTHR33744:SF1">
    <property type="entry name" value="DNA-BINDING TRANSCRIPTIONAL ACTIVATOR ADER"/>
    <property type="match status" value="1"/>
</dbReference>
<dbReference type="Proteomes" id="UP000236754">
    <property type="component" value="Unassembled WGS sequence"/>
</dbReference>
<keyword evidence="3" id="KW-1185">Reference proteome</keyword>
<dbReference type="PANTHER" id="PTHR33744">
    <property type="entry name" value="CARBOHYDRATE DIACID REGULATOR"/>
    <property type="match status" value="1"/>
</dbReference>
<sequence length="627" mass="66036">MLTLNDLASAPDFGLTLVTGDGGSEVEQALVPRDPDAELAGALIERALVVADPGRIGHPDRLVRTLAAAGAAGLALAGTRAGDPRTAGLVAAAAAAGVPLLVGPHPTVAWRELAAQVAALGAGAVRQRNARLAGLLDRLPVPGADERVTVRQLTAYLARELDAEVLVHADGEALAAAPAAAAASLAPLLDAPVGIRQRTAGGGYARSVMLSAAGDATLVVATKEPDPDPVLVAYTAKALRVALAGLRERRTTWAVGDALRGVRLSAFQLFMTGHTVAAQRVVAGIEGSLLDSDSVRVFILDCNRASRETVLGEAERVLADVALTVRCPAYQRHLIFLAPRCSTARAEEGLHGLMHSFDDARTLLGGSLVHPLDAVPDAYGEALDCVTRAGRNPDRVAMASRVTGIVDVLAPDVARAWATRLLRPVLAMPRGGTQILETTAMAVEFEMSATARVIGVHRNTVTRRVRQVFDAVGLDQDGILDRVVLSLAAQIVARYGNEPPVGRDDADHGAVPDLHTLLSEPALRAWAERVLRPLADDRRDLLRTVREWVRHGCRFEPAALSLGIAAKTVRSRIHAAELLLERDLTGETLPAPPDESEHRLASIRPLAVALYATARDGARPPLPGGRD</sequence>
<dbReference type="InterPro" id="IPR025736">
    <property type="entry name" value="PucR_C-HTH_dom"/>
</dbReference>
<protein>
    <submittedName>
        <fullName evidence="2">PucR C-terminal helix-turn-helix domain-containing protein</fullName>
    </submittedName>
</protein>
<feature type="domain" description="PucR C-terminal helix-turn-helix" evidence="1">
    <location>
        <begin position="444"/>
        <end position="490"/>
    </location>
</feature>
<evidence type="ECO:0000313" key="3">
    <source>
        <dbReference type="Proteomes" id="UP000236754"/>
    </source>
</evidence>
<gene>
    <name evidence="2" type="ORF">SAMN05216223_10528</name>
</gene>
<dbReference type="EMBL" id="FNVU01000005">
    <property type="protein sequence ID" value="SEG40953.1"/>
    <property type="molecule type" value="Genomic_DNA"/>
</dbReference>